<evidence type="ECO:0000259" key="9">
    <source>
        <dbReference type="Pfam" id="PF08669"/>
    </source>
</evidence>
<dbReference type="Pfam" id="PF08669">
    <property type="entry name" value="GCV_T_C"/>
    <property type="match status" value="1"/>
</dbReference>
<dbReference type="GO" id="GO:0004047">
    <property type="term" value="F:aminomethyltransferase activity"/>
    <property type="evidence" value="ECO:0007669"/>
    <property type="project" value="UniProtKB-EC"/>
</dbReference>
<proteinExistence type="inferred from homology"/>
<dbReference type="Gene3D" id="3.30.1360.120">
    <property type="entry name" value="Probable tRNA modification gtpase trme, domain 1"/>
    <property type="match status" value="1"/>
</dbReference>
<comment type="catalytic activity">
    <reaction evidence="6 7">
        <text>N(6)-[(R)-S(8)-aminomethyldihydrolipoyl]-L-lysyl-[protein] + (6S)-5,6,7,8-tetrahydrofolate = N(6)-[(R)-dihydrolipoyl]-L-lysyl-[protein] + (6R)-5,10-methylene-5,6,7,8-tetrahydrofolate + NH4(+)</text>
        <dbReference type="Rhea" id="RHEA:16945"/>
        <dbReference type="Rhea" id="RHEA-COMP:10475"/>
        <dbReference type="Rhea" id="RHEA-COMP:10492"/>
        <dbReference type="ChEBI" id="CHEBI:15636"/>
        <dbReference type="ChEBI" id="CHEBI:28938"/>
        <dbReference type="ChEBI" id="CHEBI:57453"/>
        <dbReference type="ChEBI" id="CHEBI:83100"/>
        <dbReference type="ChEBI" id="CHEBI:83143"/>
        <dbReference type="EC" id="2.1.2.10"/>
    </reaction>
</comment>
<evidence type="ECO:0000256" key="3">
    <source>
        <dbReference type="ARBA" id="ARBA00022576"/>
    </source>
</evidence>
<sequence>MTKHTPLHDVHARLGASFTDFGGWDMPLKYGSELAEHRAVREAAGIFDLSHMGEVRITGADAGALLDYALVAKYSSMKVGKAKYGVLVDAAGGLVDDLITYRLADDEFLVVPNASNTPAVLEALTARAEEFRTEVVPDAAAEVADESAGTALIAVQGPQSQAVLEAAGAGTAESGGSLDELGYYAWQPLTLDGVEILLARTGYTGEDGFELYLPNAAAEKIWELLFAAAEKVDGEVLPCGLAARDSLRLEAGMPLYGNELSLERTPLDAGLGRMVELNVKNKEHLFAREALEALLTQQPARVLAGLTSEGRRAARQGAKVMLDGQEIGEITSGQPSPTLGHPIALGYLDREQAEPGTQVSVDIRGKSYDFTVTELPFYRREK</sequence>
<feature type="domain" description="GCVT N-terminal" evidence="8">
    <location>
        <begin position="7"/>
        <end position="278"/>
    </location>
</feature>
<evidence type="ECO:0000256" key="7">
    <source>
        <dbReference type="HAMAP-Rule" id="MF_00259"/>
    </source>
</evidence>
<dbReference type="HAMAP" id="MF_00259">
    <property type="entry name" value="GcvT"/>
    <property type="match status" value="1"/>
</dbReference>
<dbReference type="Gene3D" id="4.10.1250.10">
    <property type="entry name" value="Aminomethyltransferase fragment"/>
    <property type="match status" value="1"/>
</dbReference>
<name>A0ABV5X032_9MICO</name>
<dbReference type="SUPFAM" id="SSF103025">
    <property type="entry name" value="Folate-binding domain"/>
    <property type="match status" value="1"/>
</dbReference>
<dbReference type="PANTHER" id="PTHR43757:SF2">
    <property type="entry name" value="AMINOMETHYLTRANSFERASE, MITOCHONDRIAL"/>
    <property type="match status" value="1"/>
</dbReference>
<dbReference type="EC" id="2.1.2.10" evidence="2 7"/>
<keyword evidence="3 7" id="KW-0032">Aminotransferase</keyword>
<dbReference type="InterPro" id="IPR028896">
    <property type="entry name" value="GcvT/YgfZ/DmdA"/>
</dbReference>
<organism evidence="10 11">
    <name type="scientific">Brevibacterium otitidis</name>
    <dbReference type="NCBI Taxonomy" id="53364"/>
    <lineage>
        <taxon>Bacteria</taxon>
        <taxon>Bacillati</taxon>
        <taxon>Actinomycetota</taxon>
        <taxon>Actinomycetes</taxon>
        <taxon>Micrococcales</taxon>
        <taxon>Brevibacteriaceae</taxon>
        <taxon>Brevibacterium</taxon>
    </lineage>
</organism>
<gene>
    <name evidence="7 10" type="primary">gcvT</name>
    <name evidence="10" type="ORF">ACFFN1_05215</name>
</gene>
<protein>
    <recommendedName>
        <fullName evidence="2 7">Aminomethyltransferase</fullName>
        <ecNumber evidence="2 7">2.1.2.10</ecNumber>
    </recommendedName>
    <alternativeName>
        <fullName evidence="5 7">Glycine cleavage system T protein</fullName>
    </alternativeName>
</protein>
<dbReference type="RefSeq" id="WP_376839263.1">
    <property type="nucleotide sequence ID" value="NZ_JBHMAU010000038.1"/>
</dbReference>
<comment type="similarity">
    <text evidence="1 7">Belongs to the GcvT family.</text>
</comment>
<evidence type="ECO:0000256" key="6">
    <source>
        <dbReference type="ARBA" id="ARBA00047665"/>
    </source>
</evidence>
<reference evidence="10 11" key="1">
    <citation type="submission" date="2024-09" db="EMBL/GenBank/DDBJ databases">
        <authorList>
            <person name="Sun Q."/>
            <person name="Mori K."/>
        </authorList>
    </citation>
    <scope>NUCLEOTIDE SEQUENCE [LARGE SCALE GENOMIC DNA]</scope>
    <source>
        <strain evidence="10 11">JCM 11683</strain>
    </source>
</reference>
<dbReference type="InterPro" id="IPR029043">
    <property type="entry name" value="GcvT/YgfZ_C"/>
</dbReference>
<comment type="subunit">
    <text evidence="7">The glycine cleavage system is composed of four proteins: P, T, L and H.</text>
</comment>
<evidence type="ECO:0000256" key="1">
    <source>
        <dbReference type="ARBA" id="ARBA00008609"/>
    </source>
</evidence>
<keyword evidence="11" id="KW-1185">Reference proteome</keyword>
<evidence type="ECO:0000313" key="10">
    <source>
        <dbReference type="EMBL" id="MFB9775811.1"/>
    </source>
</evidence>
<evidence type="ECO:0000313" key="11">
    <source>
        <dbReference type="Proteomes" id="UP001589707"/>
    </source>
</evidence>
<comment type="function">
    <text evidence="7">The glycine cleavage system catalyzes the degradation of glycine.</text>
</comment>
<evidence type="ECO:0000259" key="8">
    <source>
        <dbReference type="Pfam" id="PF01571"/>
    </source>
</evidence>
<dbReference type="Gene3D" id="3.30.70.1400">
    <property type="entry name" value="Aminomethyltransferase beta-barrel domains"/>
    <property type="match status" value="1"/>
</dbReference>
<dbReference type="InterPro" id="IPR006222">
    <property type="entry name" value="GCVT_N"/>
</dbReference>
<dbReference type="Pfam" id="PF01571">
    <property type="entry name" value="GCV_T"/>
    <property type="match status" value="1"/>
</dbReference>
<dbReference type="EMBL" id="JBHMAU010000038">
    <property type="protein sequence ID" value="MFB9775811.1"/>
    <property type="molecule type" value="Genomic_DNA"/>
</dbReference>
<dbReference type="PIRSF" id="PIRSF006487">
    <property type="entry name" value="GcvT"/>
    <property type="match status" value="1"/>
</dbReference>
<feature type="domain" description="Aminomethyltransferase C-terminal" evidence="9">
    <location>
        <begin position="301"/>
        <end position="378"/>
    </location>
</feature>
<dbReference type="InterPro" id="IPR022903">
    <property type="entry name" value="GcvT_bac"/>
</dbReference>
<dbReference type="NCBIfam" id="TIGR00528">
    <property type="entry name" value="gcvT"/>
    <property type="match status" value="1"/>
</dbReference>
<keyword evidence="4 7" id="KW-0808">Transferase</keyword>
<evidence type="ECO:0000256" key="5">
    <source>
        <dbReference type="ARBA" id="ARBA00031395"/>
    </source>
</evidence>
<dbReference type="InterPro" id="IPR006223">
    <property type="entry name" value="GcvT"/>
</dbReference>
<evidence type="ECO:0000256" key="4">
    <source>
        <dbReference type="ARBA" id="ARBA00022679"/>
    </source>
</evidence>
<dbReference type="Proteomes" id="UP001589707">
    <property type="component" value="Unassembled WGS sequence"/>
</dbReference>
<dbReference type="Gene3D" id="2.40.30.110">
    <property type="entry name" value="Aminomethyltransferase beta-barrel domains"/>
    <property type="match status" value="1"/>
</dbReference>
<dbReference type="SUPFAM" id="SSF101790">
    <property type="entry name" value="Aminomethyltransferase beta-barrel domain"/>
    <property type="match status" value="1"/>
</dbReference>
<dbReference type="InterPro" id="IPR013977">
    <property type="entry name" value="GcvT_C"/>
</dbReference>
<accession>A0ABV5X032</accession>
<dbReference type="NCBIfam" id="NF001567">
    <property type="entry name" value="PRK00389.1"/>
    <property type="match status" value="1"/>
</dbReference>
<evidence type="ECO:0000256" key="2">
    <source>
        <dbReference type="ARBA" id="ARBA00012616"/>
    </source>
</evidence>
<dbReference type="PANTHER" id="PTHR43757">
    <property type="entry name" value="AMINOMETHYLTRANSFERASE"/>
    <property type="match status" value="1"/>
</dbReference>
<comment type="caution">
    <text evidence="10">The sequence shown here is derived from an EMBL/GenBank/DDBJ whole genome shotgun (WGS) entry which is preliminary data.</text>
</comment>
<dbReference type="InterPro" id="IPR027266">
    <property type="entry name" value="TrmE/GcvT-like"/>
</dbReference>